<feature type="compositionally biased region" description="Low complexity" evidence="2">
    <location>
        <begin position="26"/>
        <end position="39"/>
    </location>
</feature>
<evidence type="ECO:0000256" key="2">
    <source>
        <dbReference type="SAM" id="MobiDB-lite"/>
    </source>
</evidence>
<evidence type="ECO:0008006" key="5">
    <source>
        <dbReference type="Google" id="ProtNLM"/>
    </source>
</evidence>
<feature type="repeat" description="ANK" evidence="1">
    <location>
        <begin position="99"/>
        <end position="127"/>
    </location>
</feature>
<sequence length="179" mass="19739">MAHTVAADLPNVLTPDLGRQRNTNDSWPSASSGSTAPSESDLREVTQAPRAGSLARKQKQMRRQEKLKEFLKKNGFSEDVTEPRMGGGCWFYKKETVWPIHLAAAEGNAELVRMLMMQGAEVEQPSSKGRTAKDFARKRGHQKVLDLLESEVKVVGLRKAMELMSSDGSGKDAPSIEID</sequence>
<organism evidence="3 4">
    <name type="scientific">Durusdinium trenchii</name>
    <dbReference type="NCBI Taxonomy" id="1381693"/>
    <lineage>
        <taxon>Eukaryota</taxon>
        <taxon>Sar</taxon>
        <taxon>Alveolata</taxon>
        <taxon>Dinophyceae</taxon>
        <taxon>Suessiales</taxon>
        <taxon>Symbiodiniaceae</taxon>
        <taxon>Durusdinium</taxon>
    </lineage>
</organism>
<dbReference type="Gene3D" id="1.25.40.20">
    <property type="entry name" value="Ankyrin repeat-containing domain"/>
    <property type="match status" value="1"/>
</dbReference>
<comment type="caution">
    <text evidence="3">The sequence shown here is derived from an EMBL/GenBank/DDBJ whole genome shotgun (WGS) entry which is preliminary data.</text>
</comment>
<name>A0ABP0N498_9DINO</name>
<dbReference type="SUPFAM" id="SSF48403">
    <property type="entry name" value="Ankyrin repeat"/>
    <property type="match status" value="1"/>
</dbReference>
<dbReference type="Proteomes" id="UP001642484">
    <property type="component" value="Unassembled WGS sequence"/>
</dbReference>
<evidence type="ECO:0000313" key="4">
    <source>
        <dbReference type="Proteomes" id="UP001642484"/>
    </source>
</evidence>
<keyword evidence="1" id="KW-0040">ANK repeat</keyword>
<gene>
    <name evidence="3" type="ORF">CCMP2556_LOCUS28898</name>
</gene>
<dbReference type="InterPro" id="IPR002110">
    <property type="entry name" value="Ankyrin_rpt"/>
</dbReference>
<keyword evidence="4" id="KW-1185">Reference proteome</keyword>
<dbReference type="PROSITE" id="PS50297">
    <property type="entry name" value="ANK_REP_REGION"/>
    <property type="match status" value="1"/>
</dbReference>
<evidence type="ECO:0000256" key="1">
    <source>
        <dbReference type="PROSITE-ProRule" id="PRU00023"/>
    </source>
</evidence>
<feature type="region of interest" description="Disordered" evidence="2">
    <location>
        <begin position="1"/>
        <end position="63"/>
    </location>
</feature>
<protein>
    <recommendedName>
        <fullName evidence="5">Ankyrin repeat protein</fullName>
    </recommendedName>
</protein>
<proteinExistence type="predicted"/>
<dbReference type="InterPro" id="IPR036770">
    <property type="entry name" value="Ankyrin_rpt-contain_sf"/>
</dbReference>
<dbReference type="Pfam" id="PF00023">
    <property type="entry name" value="Ank"/>
    <property type="match status" value="1"/>
</dbReference>
<accession>A0ABP0N498</accession>
<reference evidence="3 4" key="1">
    <citation type="submission" date="2024-02" db="EMBL/GenBank/DDBJ databases">
        <authorList>
            <person name="Chen Y."/>
            <person name="Shah S."/>
            <person name="Dougan E. K."/>
            <person name="Thang M."/>
            <person name="Chan C."/>
        </authorList>
    </citation>
    <scope>NUCLEOTIDE SEQUENCE [LARGE SCALE GENOMIC DNA]</scope>
</reference>
<evidence type="ECO:0000313" key="3">
    <source>
        <dbReference type="EMBL" id="CAK9058618.1"/>
    </source>
</evidence>
<dbReference type="EMBL" id="CAXAMN010021362">
    <property type="protein sequence ID" value="CAK9058618.1"/>
    <property type="molecule type" value="Genomic_DNA"/>
</dbReference>
<dbReference type="PROSITE" id="PS50088">
    <property type="entry name" value="ANK_REPEAT"/>
    <property type="match status" value="1"/>
</dbReference>